<comment type="caution">
    <text evidence="1">The sequence shown here is derived from an EMBL/GenBank/DDBJ whole genome shotgun (WGS) entry which is preliminary data.</text>
</comment>
<reference evidence="1 2" key="1">
    <citation type="submission" date="2012-09" db="EMBL/GenBank/DDBJ databases">
        <title>Genome Sequence of alkane-degrading Bacterium Alcanivorax sp. 19-m-6.</title>
        <authorList>
            <person name="Lai Q."/>
            <person name="Shao Z."/>
        </authorList>
    </citation>
    <scope>NUCLEOTIDE SEQUENCE [LARGE SCALE GENOMIC DNA]</scope>
    <source>
        <strain evidence="1 2">19-m-6</strain>
    </source>
</reference>
<dbReference type="Proteomes" id="UP000029444">
    <property type="component" value="Unassembled WGS sequence"/>
</dbReference>
<evidence type="ECO:0000313" key="2">
    <source>
        <dbReference type="Proteomes" id="UP000029444"/>
    </source>
</evidence>
<proteinExistence type="predicted"/>
<dbReference type="PANTHER" id="PTHR39332">
    <property type="entry name" value="BLL4707 PROTEIN"/>
    <property type="match status" value="1"/>
</dbReference>
<dbReference type="eggNOG" id="COG3832">
    <property type="taxonomic scope" value="Bacteria"/>
</dbReference>
<dbReference type="Gene3D" id="3.30.530.20">
    <property type="match status" value="1"/>
</dbReference>
<dbReference type="CDD" id="cd07821">
    <property type="entry name" value="PYR_PYL_RCAR_like"/>
    <property type="match status" value="1"/>
</dbReference>
<accession>A0A095SEH0</accession>
<evidence type="ECO:0000313" key="1">
    <source>
        <dbReference type="EMBL" id="KGD62669.1"/>
    </source>
</evidence>
<keyword evidence="2" id="KW-1185">Reference proteome</keyword>
<dbReference type="PANTHER" id="PTHR39332:SF7">
    <property type="entry name" value="SRPBCC FAMILY PROTEIN"/>
    <property type="match status" value="1"/>
</dbReference>
<dbReference type="OrthoDB" id="1364128at2"/>
<protein>
    <submittedName>
        <fullName evidence="1">Uncharacterized protein</fullName>
    </submittedName>
</protein>
<dbReference type="InterPro" id="IPR023393">
    <property type="entry name" value="START-like_dom_sf"/>
</dbReference>
<dbReference type="AlphaFoldDB" id="A0A095SEH0"/>
<dbReference type="Pfam" id="PF10604">
    <property type="entry name" value="Polyketide_cyc2"/>
    <property type="match status" value="1"/>
</dbReference>
<dbReference type="EMBL" id="ARXV01000022">
    <property type="protein sequence ID" value="KGD62669.1"/>
    <property type="molecule type" value="Genomic_DNA"/>
</dbReference>
<dbReference type="RefSeq" id="WP_052041707.1">
    <property type="nucleotide sequence ID" value="NZ_ARXV01000022.1"/>
</dbReference>
<dbReference type="STRING" id="1177154.Y5S_03624"/>
<name>A0A095SEH0_9GAMM</name>
<sequence length="141" mass="15347">MPVIYVEHSFQHNADTVWRRIRDFADLSWLPGVTGCSVEGAGVGAVRTVTTADGGEVIEALTAMDEQARCFGYRIIKAPGVREDTHYQATVEVQPTDSGCTVIWQARFNGGNASADKLELARRGAEKMYALCLENLAGLLD</sequence>
<gene>
    <name evidence="1" type="ORF">Y5S_03624</name>
</gene>
<dbReference type="SUPFAM" id="SSF55961">
    <property type="entry name" value="Bet v1-like"/>
    <property type="match status" value="1"/>
</dbReference>
<organism evidence="1 2">
    <name type="scientific">Alcanivorax nanhaiticus</name>
    <dbReference type="NCBI Taxonomy" id="1177154"/>
    <lineage>
        <taxon>Bacteria</taxon>
        <taxon>Pseudomonadati</taxon>
        <taxon>Pseudomonadota</taxon>
        <taxon>Gammaproteobacteria</taxon>
        <taxon>Oceanospirillales</taxon>
        <taxon>Alcanivoracaceae</taxon>
        <taxon>Alcanivorax</taxon>
    </lineage>
</organism>
<dbReference type="PATRIC" id="fig|1177154.3.peg.3633"/>
<dbReference type="InterPro" id="IPR019587">
    <property type="entry name" value="Polyketide_cyclase/dehydratase"/>
</dbReference>